<evidence type="ECO:0000256" key="1">
    <source>
        <dbReference type="SAM" id="Phobius"/>
    </source>
</evidence>
<protein>
    <submittedName>
        <fullName evidence="2">Unannotated protein</fullName>
    </submittedName>
</protein>
<dbReference type="Pfam" id="PF14012">
    <property type="entry name" value="DUF4229"/>
    <property type="match status" value="1"/>
</dbReference>
<proteinExistence type="predicted"/>
<accession>A0A6J6C4I4</accession>
<dbReference type="InterPro" id="IPR025323">
    <property type="entry name" value="DUF4229"/>
</dbReference>
<reference evidence="2" key="1">
    <citation type="submission" date="2020-05" db="EMBL/GenBank/DDBJ databases">
        <authorList>
            <person name="Chiriac C."/>
            <person name="Salcher M."/>
            <person name="Ghai R."/>
            <person name="Kavagutti S V."/>
        </authorList>
    </citation>
    <scope>NUCLEOTIDE SEQUENCE</scope>
</reference>
<keyword evidence="1" id="KW-0472">Membrane</keyword>
<organism evidence="2">
    <name type="scientific">freshwater metagenome</name>
    <dbReference type="NCBI Taxonomy" id="449393"/>
    <lineage>
        <taxon>unclassified sequences</taxon>
        <taxon>metagenomes</taxon>
        <taxon>ecological metagenomes</taxon>
    </lineage>
</organism>
<dbReference type="EMBL" id="CAEZSN010000088">
    <property type="protein sequence ID" value="CAB4546222.1"/>
    <property type="molecule type" value="Genomic_DNA"/>
</dbReference>
<gene>
    <name evidence="2" type="ORF">UFOPK1433_00815</name>
</gene>
<evidence type="ECO:0000313" key="2">
    <source>
        <dbReference type="EMBL" id="CAB4546222.1"/>
    </source>
</evidence>
<dbReference type="AlphaFoldDB" id="A0A6J6C4I4"/>
<feature type="transmembrane region" description="Helical" evidence="1">
    <location>
        <begin position="12"/>
        <end position="31"/>
    </location>
</feature>
<keyword evidence="1" id="KW-0812">Transmembrane</keyword>
<name>A0A6J6C4I4_9ZZZZ</name>
<keyword evidence="1" id="KW-1133">Transmembrane helix</keyword>
<feature type="transmembrane region" description="Helical" evidence="1">
    <location>
        <begin position="37"/>
        <end position="55"/>
    </location>
</feature>
<sequence length="83" mass="9053">MARLKSMKNPLLVYTIARLGVFAVILTALILIGFHPILATVFATMIAFALSLIFLSRAREASSAKLAAAVEKPKRSVDEIHED</sequence>